<evidence type="ECO:0000313" key="9">
    <source>
        <dbReference type="EMBL" id="MEQ2468652.1"/>
    </source>
</evidence>
<comment type="similarity">
    <text evidence="2">Belongs to the amino acid-polyamine-organocation (APC) superfamily. Spore germination protein (SGP) (TC 2.A.3.9) family.</text>
</comment>
<name>A0ABV1F5N8_9BACI</name>
<evidence type="ECO:0000256" key="3">
    <source>
        <dbReference type="ARBA" id="ARBA00022448"/>
    </source>
</evidence>
<feature type="transmembrane region" description="Helical" evidence="8">
    <location>
        <begin position="41"/>
        <end position="63"/>
    </location>
</feature>
<accession>A0ABV1F5N8</accession>
<gene>
    <name evidence="9" type="ORF">WMO63_23670</name>
</gene>
<evidence type="ECO:0000256" key="6">
    <source>
        <dbReference type="ARBA" id="ARBA00022989"/>
    </source>
</evidence>
<dbReference type="RefSeq" id="WP_349205526.1">
    <property type="nucleotide sequence ID" value="NZ_JBBMFN010000134.1"/>
</dbReference>
<dbReference type="PANTHER" id="PTHR34975:SF2">
    <property type="entry name" value="SPORE GERMINATION PROTEIN A2"/>
    <property type="match status" value="1"/>
</dbReference>
<proteinExistence type="inferred from homology"/>
<sequence>MKSNIRFVNAFMAFYIIHTSQIGMGILGVPRIVYLESKKDAWISILLSGLFVSLITWLMISILKKTYTE</sequence>
<keyword evidence="10" id="KW-1185">Reference proteome</keyword>
<keyword evidence="4" id="KW-0309">Germination</keyword>
<reference evidence="9 10" key="1">
    <citation type="submission" date="2024-03" db="EMBL/GenBank/DDBJ databases">
        <title>Human intestinal bacterial collection.</title>
        <authorList>
            <person name="Pauvert C."/>
            <person name="Hitch T.C.A."/>
            <person name="Clavel T."/>
        </authorList>
    </citation>
    <scope>NUCLEOTIDE SEQUENCE [LARGE SCALE GENOMIC DNA]</scope>
    <source>
        <strain evidence="9 10">CLA-SR-H024</strain>
    </source>
</reference>
<keyword evidence="5 8" id="KW-0812">Transmembrane</keyword>
<dbReference type="Proteomes" id="UP001465426">
    <property type="component" value="Unassembled WGS sequence"/>
</dbReference>
<evidence type="ECO:0000256" key="4">
    <source>
        <dbReference type="ARBA" id="ARBA00022544"/>
    </source>
</evidence>
<dbReference type="EMBL" id="JBBMFN010000134">
    <property type="protein sequence ID" value="MEQ2468652.1"/>
    <property type="molecule type" value="Genomic_DNA"/>
</dbReference>
<comment type="subcellular location">
    <subcellularLocation>
        <location evidence="1">Membrane</location>
        <topology evidence="1">Multi-pass membrane protein</topology>
    </subcellularLocation>
</comment>
<protein>
    <submittedName>
        <fullName evidence="9">GerAB/ArcD/ProY family transporter</fullName>
    </submittedName>
</protein>
<evidence type="ECO:0000256" key="8">
    <source>
        <dbReference type="SAM" id="Phobius"/>
    </source>
</evidence>
<feature type="transmembrane region" description="Helical" evidence="8">
    <location>
        <begin position="7"/>
        <end position="29"/>
    </location>
</feature>
<keyword evidence="6 8" id="KW-1133">Transmembrane helix</keyword>
<dbReference type="PANTHER" id="PTHR34975">
    <property type="entry name" value="SPORE GERMINATION PROTEIN A2"/>
    <property type="match status" value="1"/>
</dbReference>
<keyword evidence="7 8" id="KW-0472">Membrane</keyword>
<evidence type="ECO:0000313" key="10">
    <source>
        <dbReference type="Proteomes" id="UP001465426"/>
    </source>
</evidence>
<evidence type="ECO:0000256" key="1">
    <source>
        <dbReference type="ARBA" id="ARBA00004141"/>
    </source>
</evidence>
<organism evidence="9 10">
    <name type="scientific">Niallia hominis</name>
    <dbReference type="NCBI Taxonomy" id="3133173"/>
    <lineage>
        <taxon>Bacteria</taxon>
        <taxon>Bacillati</taxon>
        <taxon>Bacillota</taxon>
        <taxon>Bacilli</taxon>
        <taxon>Bacillales</taxon>
        <taxon>Bacillaceae</taxon>
        <taxon>Niallia</taxon>
    </lineage>
</organism>
<evidence type="ECO:0000256" key="7">
    <source>
        <dbReference type="ARBA" id="ARBA00023136"/>
    </source>
</evidence>
<dbReference type="Pfam" id="PF03845">
    <property type="entry name" value="Spore_permease"/>
    <property type="match status" value="1"/>
</dbReference>
<keyword evidence="3" id="KW-0813">Transport</keyword>
<evidence type="ECO:0000256" key="5">
    <source>
        <dbReference type="ARBA" id="ARBA00022692"/>
    </source>
</evidence>
<comment type="caution">
    <text evidence="9">The sequence shown here is derived from an EMBL/GenBank/DDBJ whole genome shotgun (WGS) entry which is preliminary data.</text>
</comment>
<dbReference type="InterPro" id="IPR004761">
    <property type="entry name" value="Spore_GerAB"/>
</dbReference>
<evidence type="ECO:0000256" key="2">
    <source>
        <dbReference type="ARBA" id="ARBA00007998"/>
    </source>
</evidence>